<comment type="caution">
    <text evidence="2">The sequence shown here is derived from an EMBL/GenBank/DDBJ whole genome shotgun (WGS) entry which is preliminary data.</text>
</comment>
<evidence type="ECO:0000256" key="1">
    <source>
        <dbReference type="SAM" id="MobiDB-lite"/>
    </source>
</evidence>
<proteinExistence type="predicted"/>
<dbReference type="RefSeq" id="WP_345697175.1">
    <property type="nucleotide sequence ID" value="NZ_BAABIS010000001.1"/>
</dbReference>
<gene>
    <name evidence="2" type="ORF">GCM10023235_28270</name>
</gene>
<dbReference type="EMBL" id="BAABIS010000001">
    <property type="protein sequence ID" value="GAA4849703.1"/>
    <property type="molecule type" value="Genomic_DNA"/>
</dbReference>
<reference evidence="3" key="1">
    <citation type="journal article" date="2019" name="Int. J. Syst. Evol. Microbiol.">
        <title>The Global Catalogue of Microorganisms (GCM) 10K type strain sequencing project: providing services to taxonomists for standard genome sequencing and annotation.</title>
        <authorList>
            <consortium name="The Broad Institute Genomics Platform"/>
            <consortium name="The Broad Institute Genome Sequencing Center for Infectious Disease"/>
            <person name="Wu L."/>
            <person name="Ma J."/>
        </authorList>
    </citation>
    <scope>NUCLEOTIDE SEQUENCE [LARGE SCALE GENOMIC DNA]</scope>
    <source>
        <strain evidence="3">JCM 13006</strain>
    </source>
</reference>
<keyword evidence="3" id="KW-1185">Reference proteome</keyword>
<accession>A0ABP9DNW8</accession>
<organism evidence="2 3">
    <name type="scientific">Kitasatospora terrestris</name>
    <dbReference type="NCBI Taxonomy" id="258051"/>
    <lineage>
        <taxon>Bacteria</taxon>
        <taxon>Bacillati</taxon>
        <taxon>Actinomycetota</taxon>
        <taxon>Actinomycetes</taxon>
        <taxon>Kitasatosporales</taxon>
        <taxon>Streptomycetaceae</taxon>
        <taxon>Kitasatospora</taxon>
    </lineage>
</organism>
<evidence type="ECO:0000313" key="3">
    <source>
        <dbReference type="Proteomes" id="UP001501752"/>
    </source>
</evidence>
<feature type="region of interest" description="Disordered" evidence="1">
    <location>
        <begin position="1"/>
        <end position="31"/>
    </location>
</feature>
<name>A0ABP9DNW8_9ACTN</name>
<dbReference type="Proteomes" id="UP001501752">
    <property type="component" value="Unassembled WGS sequence"/>
</dbReference>
<feature type="compositionally biased region" description="Low complexity" evidence="1">
    <location>
        <begin position="11"/>
        <end position="22"/>
    </location>
</feature>
<evidence type="ECO:0000313" key="2">
    <source>
        <dbReference type="EMBL" id="GAA4849703.1"/>
    </source>
</evidence>
<sequence length="135" mass="14629">MPDPHAQASDPSGPTTAAATGPGTQGRRRRPAQLIFEPQAGEPEPERFFDLESIVDPAELLSRSTELALAFRAAAERATDFQAIAAAQLADPRRFDALTPAEIADRADWTPDYAARMVDYGRTLQKQRSAEGGLH</sequence>
<protein>
    <submittedName>
        <fullName evidence="2">Uncharacterized protein</fullName>
    </submittedName>
</protein>